<dbReference type="InterPro" id="IPR032877">
    <property type="entry name" value="Transposase_HTH"/>
</dbReference>
<feature type="domain" description="Transposase IS204/IS1001/IS1096/IS1165 DDE" evidence="1">
    <location>
        <begin position="153"/>
        <end position="199"/>
    </location>
</feature>
<dbReference type="PANTHER" id="PTHR33498">
    <property type="entry name" value="TRANSPOSASE FOR INSERTION SEQUENCE ELEMENT IS1557"/>
    <property type="match status" value="1"/>
</dbReference>
<feature type="non-terminal residue" evidence="4">
    <location>
        <position position="202"/>
    </location>
</feature>
<feature type="domain" description="Transposase IS204/IS1001/IS1096/IS1165 helix-turn-helix" evidence="2">
    <location>
        <begin position="93"/>
        <end position="138"/>
    </location>
</feature>
<proteinExistence type="predicted"/>
<evidence type="ECO:0000313" key="4">
    <source>
        <dbReference type="EMBL" id="RCW69839.1"/>
    </source>
</evidence>
<protein>
    <submittedName>
        <fullName evidence="4">Transposase</fullName>
    </submittedName>
</protein>
<dbReference type="Pfam" id="PF01610">
    <property type="entry name" value="DDE_Tnp_ISL3"/>
    <property type="match status" value="1"/>
</dbReference>
<feature type="domain" description="Transposase IS204/IS1001/IS1096/IS1165 zinc-finger" evidence="3">
    <location>
        <begin position="34"/>
        <end position="79"/>
    </location>
</feature>
<accession>A0A368XQM5</accession>
<evidence type="ECO:0000259" key="2">
    <source>
        <dbReference type="Pfam" id="PF13542"/>
    </source>
</evidence>
<sequence length="202" mass="23802">MNSNIFLPGLEAFVVTKSCVEDGSYQLHVELEREPHRCPCCEQRTEKVHDYRVQKIQHQYIFGRPTTLFYRKRRYVCENEACRKRFYEDNAMVERYQRQSVEFKQAMGVELIHGKNFKDVASRFGTSPTTVMRRFDHISSSMLSETKQLPEIIAIDEYKGDAGGEKYQTIIADPIERKPLDILKDRKKETVKEYLRKHGDNV</sequence>
<dbReference type="Pfam" id="PF14690">
    <property type="entry name" value="Zn_ribbon_ISL3"/>
    <property type="match status" value="1"/>
</dbReference>
<organism evidence="4 5">
    <name type="scientific">Saliterribacillus persicus</name>
    <dbReference type="NCBI Taxonomy" id="930114"/>
    <lineage>
        <taxon>Bacteria</taxon>
        <taxon>Bacillati</taxon>
        <taxon>Bacillota</taxon>
        <taxon>Bacilli</taxon>
        <taxon>Bacillales</taxon>
        <taxon>Bacillaceae</taxon>
        <taxon>Saliterribacillus</taxon>
    </lineage>
</organism>
<dbReference type="Pfam" id="PF13542">
    <property type="entry name" value="HTH_Tnp_ISL3"/>
    <property type="match status" value="1"/>
</dbReference>
<keyword evidence="5" id="KW-1185">Reference proteome</keyword>
<dbReference type="OrthoDB" id="6197054at2"/>
<dbReference type="InterPro" id="IPR029261">
    <property type="entry name" value="Transposase_Znf"/>
</dbReference>
<reference evidence="4 5" key="1">
    <citation type="submission" date="2018-07" db="EMBL/GenBank/DDBJ databases">
        <title>Genomic Encyclopedia of Type Strains, Phase IV (KMG-IV): sequencing the most valuable type-strain genomes for metagenomic binning, comparative biology and taxonomic classification.</title>
        <authorList>
            <person name="Goeker M."/>
        </authorList>
    </citation>
    <scope>NUCLEOTIDE SEQUENCE [LARGE SCALE GENOMIC DNA]</scope>
    <source>
        <strain evidence="4 5">DSM 27696</strain>
    </source>
</reference>
<dbReference type="PANTHER" id="PTHR33498:SF1">
    <property type="entry name" value="TRANSPOSASE FOR INSERTION SEQUENCE ELEMENT IS1557"/>
    <property type="match status" value="1"/>
</dbReference>
<evidence type="ECO:0000259" key="1">
    <source>
        <dbReference type="Pfam" id="PF01610"/>
    </source>
</evidence>
<dbReference type="RefSeq" id="WP_147269784.1">
    <property type="nucleotide sequence ID" value="NZ_QPJJ01000007.1"/>
</dbReference>
<evidence type="ECO:0000313" key="5">
    <source>
        <dbReference type="Proteomes" id="UP000252585"/>
    </source>
</evidence>
<dbReference type="InterPro" id="IPR047951">
    <property type="entry name" value="Transpos_ISL3"/>
</dbReference>
<dbReference type="EMBL" id="QPJJ01000007">
    <property type="protein sequence ID" value="RCW69839.1"/>
    <property type="molecule type" value="Genomic_DNA"/>
</dbReference>
<dbReference type="AlphaFoldDB" id="A0A368XQM5"/>
<gene>
    <name evidence="4" type="ORF">DFR57_107230</name>
</gene>
<comment type="caution">
    <text evidence="4">The sequence shown here is derived from an EMBL/GenBank/DDBJ whole genome shotgun (WGS) entry which is preliminary data.</text>
</comment>
<dbReference type="Proteomes" id="UP000252585">
    <property type="component" value="Unassembled WGS sequence"/>
</dbReference>
<name>A0A368XQM5_9BACI</name>
<dbReference type="InterPro" id="IPR002560">
    <property type="entry name" value="Transposase_DDE"/>
</dbReference>
<evidence type="ECO:0000259" key="3">
    <source>
        <dbReference type="Pfam" id="PF14690"/>
    </source>
</evidence>